<evidence type="ECO:0000256" key="6">
    <source>
        <dbReference type="ARBA" id="ARBA00023136"/>
    </source>
</evidence>
<feature type="transmembrane region" description="Helical" evidence="7">
    <location>
        <begin position="289"/>
        <end position="311"/>
    </location>
</feature>
<proteinExistence type="predicted"/>
<name>A0ABV7AED6_9RHOB</name>
<evidence type="ECO:0000256" key="3">
    <source>
        <dbReference type="ARBA" id="ARBA00022475"/>
    </source>
</evidence>
<keyword evidence="3" id="KW-1003">Cell membrane</keyword>
<keyword evidence="4 7" id="KW-0812">Transmembrane</keyword>
<comment type="subcellular location">
    <subcellularLocation>
        <location evidence="1">Cell inner membrane</location>
        <topology evidence="1">Multi-pass membrane protein</topology>
    </subcellularLocation>
</comment>
<evidence type="ECO:0000256" key="2">
    <source>
        <dbReference type="ARBA" id="ARBA00015550"/>
    </source>
</evidence>
<dbReference type="Proteomes" id="UP001595443">
    <property type="component" value="Unassembled WGS sequence"/>
</dbReference>
<evidence type="ECO:0000256" key="7">
    <source>
        <dbReference type="SAM" id="Phobius"/>
    </source>
</evidence>
<feature type="transmembrane region" description="Helical" evidence="7">
    <location>
        <begin position="191"/>
        <end position="210"/>
    </location>
</feature>
<organism evidence="8 9">
    <name type="scientific">Acidimangrovimonas pyrenivorans</name>
    <dbReference type="NCBI Taxonomy" id="2030798"/>
    <lineage>
        <taxon>Bacteria</taxon>
        <taxon>Pseudomonadati</taxon>
        <taxon>Pseudomonadota</taxon>
        <taxon>Alphaproteobacteria</taxon>
        <taxon>Rhodobacterales</taxon>
        <taxon>Paracoccaceae</taxon>
        <taxon>Acidimangrovimonas</taxon>
    </lineage>
</organism>
<reference evidence="9" key="1">
    <citation type="journal article" date="2019" name="Int. J. Syst. Evol. Microbiol.">
        <title>The Global Catalogue of Microorganisms (GCM) 10K type strain sequencing project: providing services to taxonomists for standard genome sequencing and annotation.</title>
        <authorList>
            <consortium name="The Broad Institute Genomics Platform"/>
            <consortium name="The Broad Institute Genome Sequencing Center for Infectious Disease"/>
            <person name="Wu L."/>
            <person name="Ma J."/>
        </authorList>
    </citation>
    <scope>NUCLEOTIDE SEQUENCE [LARGE SCALE GENOMIC DNA]</scope>
    <source>
        <strain evidence="9">KCTC 62192</strain>
    </source>
</reference>
<feature type="transmembrane region" description="Helical" evidence="7">
    <location>
        <begin position="99"/>
        <end position="120"/>
    </location>
</feature>
<evidence type="ECO:0000313" key="8">
    <source>
        <dbReference type="EMBL" id="MFC2967703.1"/>
    </source>
</evidence>
<dbReference type="InterPro" id="IPR023171">
    <property type="entry name" value="Na/H_antiporter_dom_sf"/>
</dbReference>
<feature type="transmembrane region" description="Helical" evidence="7">
    <location>
        <begin position="132"/>
        <end position="154"/>
    </location>
</feature>
<feature type="transmembrane region" description="Helical" evidence="7">
    <location>
        <begin position="388"/>
        <end position="408"/>
    </location>
</feature>
<keyword evidence="6 7" id="KW-0472">Membrane</keyword>
<feature type="transmembrane region" description="Helical" evidence="7">
    <location>
        <begin position="61"/>
        <end position="79"/>
    </location>
</feature>
<evidence type="ECO:0000313" key="9">
    <source>
        <dbReference type="Proteomes" id="UP001595443"/>
    </source>
</evidence>
<dbReference type="PANTHER" id="PTHR30341">
    <property type="entry name" value="SODIUM ION/PROTON ANTIPORTER NHAA-RELATED"/>
    <property type="match status" value="1"/>
</dbReference>
<evidence type="ECO:0000256" key="4">
    <source>
        <dbReference type="ARBA" id="ARBA00022692"/>
    </source>
</evidence>
<comment type="caution">
    <text evidence="8">The sequence shown here is derived from an EMBL/GenBank/DDBJ whole genome shotgun (WGS) entry which is preliminary data.</text>
</comment>
<gene>
    <name evidence="8" type="ORF">ACFOES_06325</name>
</gene>
<feature type="transmembrane region" description="Helical" evidence="7">
    <location>
        <begin position="323"/>
        <end position="347"/>
    </location>
</feature>
<keyword evidence="9" id="KW-1185">Reference proteome</keyword>
<sequence length="415" mass="43001">MYRVSHFVTRFALCLLAGVALALVWANLGPRSYSDFVEWRLMDGLVGYPNPDALDGMGRTLTMQYLSGGVLMALFFLVLGKELWEALALRHGALHGRHAIAPAIAALAGAALPVALYRVLPGDLAAYGAAPGAGWPVPMASDVVLTYVAGRWVFGSGHPALRFLLIMTILDDLLGLLTAGAAFPVEALHPAWLGLSFGAALAAYLLFNLLPHRLAAANPASPAAHFLHRRLGLWPFALAGIVSWFGFQQAGLMPALGLLPIVPALPHADRAFGIFAEAEEVLADPLNRLAHLLVLPVCAALFLFGLTHGGVEFTAAGPVSWTVTAAMLIGKPLGVVAGGLVGARLVGGGLPEGMRAADLVRVGLLAAIGLTVPLFAVGASLPGGALQAAAKLGLLAAGALALVLLAMIRRVGAQR</sequence>
<dbReference type="EMBL" id="JBHRSK010000004">
    <property type="protein sequence ID" value="MFC2967703.1"/>
    <property type="molecule type" value="Genomic_DNA"/>
</dbReference>
<feature type="transmembrane region" description="Helical" evidence="7">
    <location>
        <begin position="359"/>
        <end position="382"/>
    </location>
</feature>
<evidence type="ECO:0000256" key="5">
    <source>
        <dbReference type="ARBA" id="ARBA00022989"/>
    </source>
</evidence>
<keyword evidence="5 7" id="KW-1133">Transmembrane helix</keyword>
<feature type="transmembrane region" description="Helical" evidence="7">
    <location>
        <begin position="161"/>
        <end position="185"/>
    </location>
</feature>
<accession>A0ABV7AED6</accession>
<dbReference type="InterPro" id="IPR004670">
    <property type="entry name" value="NhaA"/>
</dbReference>
<evidence type="ECO:0000256" key="1">
    <source>
        <dbReference type="ARBA" id="ARBA00004429"/>
    </source>
</evidence>
<dbReference type="Pfam" id="PF06965">
    <property type="entry name" value="Na_H_antiport_1"/>
    <property type="match status" value="1"/>
</dbReference>
<dbReference type="RefSeq" id="WP_377833010.1">
    <property type="nucleotide sequence ID" value="NZ_JBHRSK010000004.1"/>
</dbReference>
<dbReference type="PANTHER" id="PTHR30341:SF0">
    <property type="entry name" value="NA(+)_H(+) ANTIPORTER NHAA"/>
    <property type="match status" value="1"/>
</dbReference>
<protein>
    <recommendedName>
        <fullName evidence="2">Putative Na(+)/H(+) antiporter NhaA homolog</fullName>
    </recommendedName>
</protein>
<dbReference type="Gene3D" id="1.20.1530.10">
    <property type="entry name" value="Na+/H+ antiporter like domain"/>
    <property type="match status" value="1"/>
</dbReference>